<reference evidence="2" key="1">
    <citation type="submission" date="2017-06" db="EMBL/GenBank/DDBJ databases">
        <authorList>
            <person name="Berg J.A."/>
            <person name="Peck M.D."/>
            <person name="Grossarth S.E."/>
            <person name="Jarvis T.M."/>
            <person name="Merrill B.D."/>
            <person name="Breakwell D.P."/>
            <person name="Burnett S.H."/>
            <person name="Grose J.H."/>
        </authorList>
    </citation>
    <scope>NUCLEOTIDE SEQUENCE [LARGE SCALE GENOMIC DNA]</scope>
</reference>
<protein>
    <submittedName>
        <fullName evidence="2">Uncharacterized protein</fullName>
    </submittedName>
</protein>
<keyword evidence="3" id="KW-1185">Reference proteome</keyword>
<dbReference type="GeneID" id="29065807"/>
<proteinExistence type="predicted"/>
<dbReference type="EMBL" id="KX098389">
    <property type="protein sequence ID" value="ANJ65173.1"/>
    <property type="molecule type" value="Genomic_DNA"/>
</dbReference>
<dbReference type="RefSeq" id="YP_009286172.1">
    <property type="nucleotide sequence ID" value="NC_031062.2"/>
</dbReference>
<evidence type="ECO:0000256" key="1">
    <source>
        <dbReference type="SAM" id="MobiDB-lite"/>
    </source>
</evidence>
<name>A0A191ZCR3_9CAUD</name>
<evidence type="ECO:0000313" key="2">
    <source>
        <dbReference type="EMBL" id="ANJ65173.1"/>
    </source>
</evidence>
<gene>
    <name evidence="2" type="ORF">FROZEN_43</name>
</gene>
<feature type="region of interest" description="Disordered" evidence="1">
    <location>
        <begin position="98"/>
        <end position="128"/>
    </location>
</feature>
<accession>A0A191ZCR3</accession>
<sequence length="128" mass="14681">MSAEELGKSIHETIESGSSVMMVHIDGEFRHVTKEEFYERIFGAMTERQRIFLKMLEADFSSLEERIAAVCCDRSRNKISGYGIKEIILDELAEEPEAVPNKPNIKTNKRSKGKGHPLPFYLGSKRRY</sequence>
<dbReference type="Proteomes" id="UP000202061">
    <property type="component" value="Segment"/>
</dbReference>
<organism evidence="2 3">
    <name type="scientific">Erwinia phage vB_EamP_Frozen</name>
    <dbReference type="NCBI Taxonomy" id="1852641"/>
    <lineage>
        <taxon>Viruses</taxon>
        <taxon>Duplodnaviria</taxon>
        <taxon>Heunggongvirae</taxon>
        <taxon>Uroviricota</taxon>
        <taxon>Caudoviricetes</taxon>
        <taxon>Schitoviridae</taxon>
        <taxon>Erskinevirinae</taxon>
        <taxon>Johnsonvirus</taxon>
        <taxon>Johnsonvirus frozen</taxon>
    </lineage>
</organism>
<evidence type="ECO:0000313" key="3">
    <source>
        <dbReference type="Proteomes" id="UP000202061"/>
    </source>
</evidence>
<dbReference type="KEGG" id="vg:29065807"/>